<dbReference type="CDD" id="cd00130">
    <property type="entry name" value="PAS"/>
    <property type="match status" value="1"/>
</dbReference>
<evidence type="ECO:0000256" key="3">
    <source>
        <dbReference type="ARBA" id="ARBA00023125"/>
    </source>
</evidence>
<gene>
    <name evidence="7" type="ORF">PACLA_8A043495</name>
</gene>
<dbReference type="OrthoDB" id="6021714at2759"/>
<keyword evidence="2" id="KW-0805">Transcription regulation</keyword>
<keyword evidence="5" id="KW-0539">Nucleus</keyword>
<dbReference type="GO" id="GO:0005634">
    <property type="term" value="C:nucleus"/>
    <property type="evidence" value="ECO:0007669"/>
    <property type="project" value="UniProtKB-SubCell"/>
</dbReference>
<dbReference type="Gene3D" id="3.30.450.20">
    <property type="entry name" value="PAS domain"/>
    <property type="match status" value="1"/>
</dbReference>
<dbReference type="InterPro" id="IPR001610">
    <property type="entry name" value="PAC"/>
</dbReference>
<evidence type="ECO:0000256" key="2">
    <source>
        <dbReference type="ARBA" id="ARBA00023015"/>
    </source>
</evidence>
<dbReference type="Pfam" id="PF08447">
    <property type="entry name" value="PAS_3"/>
    <property type="match status" value="1"/>
</dbReference>
<evidence type="ECO:0000313" key="8">
    <source>
        <dbReference type="Proteomes" id="UP001152795"/>
    </source>
</evidence>
<dbReference type="InterPro" id="IPR013655">
    <property type="entry name" value="PAS_fold_3"/>
</dbReference>
<dbReference type="AlphaFoldDB" id="A0A6S7JN21"/>
<protein>
    <submittedName>
        <fullName evidence="7">Neuronal PAS domain-containing 3</fullName>
    </submittedName>
</protein>
<dbReference type="InterPro" id="IPR000014">
    <property type="entry name" value="PAS"/>
</dbReference>
<evidence type="ECO:0000256" key="1">
    <source>
        <dbReference type="ARBA" id="ARBA00004123"/>
    </source>
</evidence>
<keyword evidence="4" id="KW-0804">Transcription</keyword>
<evidence type="ECO:0000256" key="4">
    <source>
        <dbReference type="ARBA" id="ARBA00023163"/>
    </source>
</evidence>
<evidence type="ECO:0000313" key="7">
    <source>
        <dbReference type="EMBL" id="CAB4033976.1"/>
    </source>
</evidence>
<accession>A0A6S7JN21</accession>
<dbReference type="GO" id="GO:0000981">
    <property type="term" value="F:DNA-binding transcription factor activity, RNA polymerase II-specific"/>
    <property type="evidence" value="ECO:0007669"/>
    <property type="project" value="TreeGrafter"/>
</dbReference>
<dbReference type="SMART" id="SM00086">
    <property type="entry name" value="PAC"/>
    <property type="match status" value="1"/>
</dbReference>
<comment type="subcellular location">
    <subcellularLocation>
        <location evidence="1">Nucleus</location>
    </subcellularLocation>
</comment>
<reference evidence="7" key="1">
    <citation type="submission" date="2020-04" db="EMBL/GenBank/DDBJ databases">
        <authorList>
            <person name="Alioto T."/>
            <person name="Alioto T."/>
            <person name="Gomez Garrido J."/>
        </authorList>
    </citation>
    <scope>NUCLEOTIDE SEQUENCE</scope>
    <source>
        <strain evidence="7">A484AB</strain>
    </source>
</reference>
<organism evidence="7 8">
    <name type="scientific">Paramuricea clavata</name>
    <name type="common">Red gorgonian</name>
    <name type="synonym">Violescent sea-whip</name>
    <dbReference type="NCBI Taxonomy" id="317549"/>
    <lineage>
        <taxon>Eukaryota</taxon>
        <taxon>Metazoa</taxon>
        <taxon>Cnidaria</taxon>
        <taxon>Anthozoa</taxon>
        <taxon>Octocorallia</taxon>
        <taxon>Malacalcyonacea</taxon>
        <taxon>Plexauridae</taxon>
        <taxon>Paramuricea</taxon>
    </lineage>
</organism>
<dbReference type="SUPFAM" id="SSF55785">
    <property type="entry name" value="PYP-like sensor domain (PAS domain)"/>
    <property type="match status" value="1"/>
</dbReference>
<evidence type="ECO:0000259" key="6">
    <source>
        <dbReference type="Pfam" id="PF08447"/>
    </source>
</evidence>
<dbReference type="EMBL" id="CACRXK020019711">
    <property type="protein sequence ID" value="CAB4033976.1"/>
    <property type="molecule type" value="Genomic_DNA"/>
</dbReference>
<keyword evidence="3" id="KW-0238">DNA-binding</keyword>
<feature type="domain" description="PAS fold-3" evidence="6">
    <location>
        <begin position="5"/>
        <end position="76"/>
    </location>
</feature>
<dbReference type="Proteomes" id="UP001152795">
    <property type="component" value="Unassembled WGS sequence"/>
</dbReference>
<proteinExistence type="predicted"/>
<dbReference type="PANTHER" id="PTHR23043:SF17">
    <property type="entry name" value="PROTEIN SIMILAR"/>
    <property type="match status" value="1"/>
</dbReference>
<name>A0A6S7JN21_PARCT</name>
<keyword evidence="8" id="KW-1185">Reference proteome</keyword>
<sequence length="458" mass="52464">MDSEAKDIVGRVVYPFYHPTDVFQIQRLHSKLLAEGKVTTVPYRWMNKDGGWVWLKSTTTRIQDEKTGKTYMLCVNYVLSAIENKGVVVGMNPETKEKVFERTNDEKSEEDSDDAYLVNELTTAFTKSNPFGQPAYPNGVIQDNQGDMPNVFSSNYYQKETSYQSSFTSQECRAKPLQEFYAQNPHLSDTAMQQEQTDKHFERFSWPQGENVWQKERRLAQKSSFDGLYDSQHLEQFSLQDLINGQFAPDFLSPGDKPPIQGEPAFEENMFDLEQAEAAQQKFIENQYHGNRLEESFIEQQSHGIGPIGHVKVELDDQILPDEARDNHMADPFGMSVLSYFRGDEELNHEENAYQASMYLFMNEVPIQDLKRVETPISQQNKPSAMAYSNHQRHNDGFMQGMLINSPEQCYSSFSQVNHNNNMLPNNIVNGTQLSNGNVFNGLVEETCILDFDPALLI</sequence>
<evidence type="ECO:0000256" key="5">
    <source>
        <dbReference type="ARBA" id="ARBA00023242"/>
    </source>
</evidence>
<dbReference type="InterPro" id="IPR035965">
    <property type="entry name" value="PAS-like_dom_sf"/>
</dbReference>
<dbReference type="PANTHER" id="PTHR23043">
    <property type="entry name" value="HYPOXIA-INDUCIBLE FACTOR 1 ALPHA"/>
    <property type="match status" value="1"/>
</dbReference>
<comment type="caution">
    <text evidence="7">The sequence shown here is derived from an EMBL/GenBank/DDBJ whole genome shotgun (WGS) entry which is preliminary data.</text>
</comment>
<dbReference type="GO" id="GO:0000977">
    <property type="term" value="F:RNA polymerase II transcription regulatory region sequence-specific DNA binding"/>
    <property type="evidence" value="ECO:0007669"/>
    <property type="project" value="TreeGrafter"/>
</dbReference>